<dbReference type="eggNOG" id="COG1902">
    <property type="taxonomic scope" value="Bacteria"/>
</dbReference>
<dbReference type="Pfam" id="PF00724">
    <property type="entry name" value="Oxidored_FMN"/>
    <property type="match status" value="1"/>
</dbReference>
<comment type="caution">
    <text evidence="2">The sequence shown here is derived from an EMBL/GenBank/DDBJ whole genome shotgun (WGS) entry which is preliminary data.</text>
</comment>
<dbReference type="EMBL" id="BAMD01000008">
    <property type="protein sequence ID" value="GAF02325.1"/>
    <property type="molecule type" value="Genomic_DNA"/>
</dbReference>
<dbReference type="GO" id="GO:0010181">
    <property type="term" value="F:FMN binding"/>
    <property type="evidence" value="ECO:0007669"/>
    <property type="project" value="InterPro"/>
</dbReference>
<evidence type="ECO:0000313" key="3">
    <source>
        <dbReference type="Proteomes" id="UP000019402"/>
    </source>
</evidence>
<reference evidence="2 3" key="1">
    <citation type="journal article" date="2014" name="Genome Announc.">
        <title>Draft Genome Sequence of Cytophaga fermentans JCM 21142T, a Facultative Anaerobe Isolated from Marine Mud.</title>
        <authorList>
            <person name="Starns D."/>
            <person name="Oshima K."/>
            <person name="Suda W."/>
            <person name="Iino T."/>
            <person name="Yuki M."/>
            <person name="Inoue J."/>
            <person name="Kitamura K."/>
            <person name="Iida T."/>
            <person name="Darby A."/>
            <person name="Hattori M."/>
            <person name="Ohkuma M."/>
        </authorList>
    </citation>
    <scope>NUCLEOTIDE SEQUENCE [LARGE SCALE GENOMIC DNA]</scope>
    <source>
        <strain evidence="2 3">JCM 21142</strain>
    </source>
</reference>
<accession>W7XVT4</accession>
<organism evidence="2 3">
    <name type="scientific">Saccharicrinis fermentans DSM 9555 = JCM 21142</name>
    <dbReference type="NCBI Taxonomy" id="869213"/>
    <lineage>
        <taxon>Bacteria</taxon>
        <taxon>Pseudomonadati</taxon>
        <taxon>Bacteroidota</taxon>
        <taxon>Bacteroidia</taxon>
        <taxon>Marinilabiliales</taxon>
        <taxon>Marinilabiliaceae</taxon>
        <taxon>Saccharicrinis</taxon>
    </lineage>
</organism>
<feature type="domain" description="NADH:flavin oxidoreductase/NADH oxidase N-terminal" evidence="1">
    <location>
        <begin position="2"/>
        <end position="63"/>
    </location>
</feature>
<dbReference type="AlphaFoldDB" id="W7XVT4"/>
<protein>
    <submittedName>
        <fullName evidence="2">NADH:flavin oxidoreductase</fullName>
    </submittedName>
</protein>
<sequence>MGGDLIKRMTFPLAVVDSVKNAAARAARPFMVGYRISPEEMENPGISMDDTMQLVKALAAKSKRP</sequence>
<evidence type="ECO:0000259" key="1">
    <source>
        <dbReference type="Pfam" id="PF00724"/>
    </source>
</evidence>
<keyword evidence="3" id="KW-1185">Reference proteome</keyword>
<dbReference type="Gene3D" id="3.20.20.70">
    <property type="entry name" value="Aldolase class I"/>
    <property type="match status" value="1"/>
</dbReference>
<dbReference type="Proteomes" id="UP000019402">
    <property type="component" value="Unassembled WGS sequence"/>
</dbReference>
<dbReference type="SUPFAM" id="SSF51395">
    <property type="entry name" value="FMN-linked oxidoreductases"/>
    <property type="match status" value="1"/>
</dbReference>
<name>W7XVT4_9BACT</name>
<evidence type="ECO:0000313" key="2">
    <source>
        <dbReference type="EMBL" id="GAF02325.1"/>
    </source>
</evidence>
<dbReference type="GO" id="GO:0016491">
    <property type="term" value="F:oxidoreductase activity"/>
    <property type="evidence" value="ECO:0007669"/>
    <property type="project" value="InterPro"/>
</dbReference>
<dbReference type="InterPro" id="IPR013785">
    <property type="entry name" value="Aldolase_TIM"/>
</dbReference>
<gene>
    <name evidence="2" type="ORF">JCM21142_3959</name>
</gene>
<proteinExistence type="predicted"/>
<dbReference type="InterPro" id="IPR001155">
    <property type="entry name" value="OxRdtase_FMN_N"/>
</dbReference>
<dbReference type="STRING" id="869213.GCA_000517085_01202"/>